<name>A0A0F9S682_9ZZZZ</name>
<sequence length="234" mass="26506">MAKIKQVKMRLGLTLGRPNQETVIAINYNSTDQHTTTYRRRIPPENERFFIRLPKVVADALGVEQALAGDQDEVVVKFRELIEQYKCLATEVNQVILYIIQVAPDSVDKRSAFSHGHLSVDVWAGTYEETVAVAGDGGKRYSYTRVESPVNFTEGDGGKVFYDPTDRRGVARFDCQAPWNERNASFFLWIKEHMLELVARLGELRDADKMIETINADRLLPLLASPDTAKESEQ</sequence>
<accession>A0A0F9S682</accession>
<dbReference type="AlphaFoldDB" id="A0A0F9S682"/>
<dbReference type="EMBL" id="LAZR01000618">
    <property type="protein sequence ID" value="KKN62609.1"/>
    <property type="molecule type" value="Genomic_DNA"/>
</dbReference>
<protein>
    <submittedName>
        <fullName evidence="1">Uncharacterized protein</fullName>
    </submittedName>
</protein>
<reference evidence="1" key="1">
    <citation type="journal article" date="2015" name="Nature">
        <title>Complex archaea that bridge the gap between prokaryotes and eukaryotes.</title>
        <authorList>
            <person name="Spang A."/>
            <person name="Saw J.H."/>
            <person name="Jorgensen S.L."/>
            <person name="Zaremba-Niedzwiedzka K."/>
            <person name="Martijn J."/>
            <person name="Lind A.E."/>
            <person name="van Eijk R."/>
            <person name="Schleper C."/>
            <person name="Guy L."/>
            <person name="Ettema T.J."/>
        </authorList>
    </citation>
    <scope>NUCLEOTIDE SEQUENCE</scope>
</reference>
<comment type="caution">
    <text evidence="1">The sequence shown here is derived from an EMBL/GenBank/DDBJ whole genome shotgun (WGS) entry which is preliminary data.</text>
</comment>
<proteinExistence type="predicted"/>
<gene>
    <name evidence="1" type="ORF">LCGC14_0510200</name>
</gene>
<evidence type="ECO:0000313" key="1">
    <source>
        <dbReference type="EMBL" id="KKN62609.1"/>
    </source>
</evidence>
<organism evidence="1">
    <name type="scientific">marine sediment metagenome</name>
    <dbReference type="NCBI Taxonomy" id="412755"/>
    <lineage>
        <taxon>unclassified sequences</taxon>
        <taxon>metagenomes</taxon>
        <taxon>ecological metagenomes</taxon>
    </lineage>
</organism>